<evidence type="ECO:0000256" key="3">
    <source>
        <dbReference type="SAM" id="Phobius"/>
    </source>
</evidence>
<keyword evidence="4" id="KW-0732">Signal</keyword>
<dbReference type="Pfam" id="PF13855">
    <property type="entry name" value="LRR_8"/>
    <property type="match status" value="2"/>
</dbReference>
<keyword evidence="3" id="KW-1133">Transmembrane helix</keyword>
<evidence type="ECO:0000256" key="1">
    <source>
        <dbReference type="ARBA" id="ARBA00022614"/>
    </source>
</evidence>
<sequence>MANNSWPRVLFLYLLLLLHCRQHAATPTRRIIYKFTDCNAEQLQHLPKLAAVYELSAVTCNISTLPNAYFTRFTTLTALEVRESGLAKISTHALNGLEQLQWLALPWNYITNVEPWSQAPLKALHTLDLEGNAVKTLSAESFVRYPNLHYLSLAHNMLERISGDAFTHLPHLKHLNLAHNRLGVIESLYFRGMQHLAHLSLQHNAIERVAADSFATNAHLRSLRLDVNKLRDLEFLRSNALTRLLHLNVSHNHIEAVEAFATGEWALMDLDLSTNRLVEVKADTFNGLAALMHLNLSANALHMLAASCLDKLINLETIDLSANNLTQLPSGLFDAPTQLQRVNLSRNALPTIHAELFAQLPYLRALDMSGNQLSSGAFIAHLSPLLPHSALTLDLSENHLTQLDADAMTALQVCGASVDLSANRWHCQWLIVELVRAPAHVHFGRNYSLASSWSAALLNVSGIDCYDAERQRSLVVLDAGRLWERRHGVGDVECTTFVDPVMPTPPPLVWPRVRVDRFDSRSIIIWMLIAIGLAFTGLRIARQLIDRREQTKRVKKLLELKTQELTRLTAKNVERLNERT</sequence>
<keyword evidence="1" id="KW-0433">Leucine-rich repeat</keyword>
<dbReference type="AlphaFoldDB" id="A0A034VV18"/>
<dbReference type="OrthoDB" id="676979at2759"/>
<feature type="chain" id="PRO_5001561997" evidence="4">
    <location>
        <begin position="26"/>
        <end position="580"/>
    </location>
</feature>
<dbReference type="InterPro" id="IPR003591">
    <property type="entry name" value="Leu-rich_rpt_typical-subtyp"/>
</dbReference>
<dbReference type="InterPro" id="IPR050333">
    <property type="entry name" value="SLRP"/>
</dbReference>
<dbReference type="EMBL" id="GAKP01011786">
    <property type="protein sequence ID" value="JAC47166.1"/>
    <property type="molecule type" value="Transcribed_RNA"/>
</dbReference>
<dbReference type="FunFam" id="3.80.10.10:FF:001164">
    <property type="entry name" value="GH01279p"/>
    <property type="match status" value="1"/>
</dbReference>
<protein>
    <submittedName>
        <fullName evidence="5">Insulin-like growth factor-binding protein complex acid labile subunit</fullName>
    </submittedName>
</protein>
<dbReference type="SMART" id="SM00369">
    <property type="entry name" value="LRR_TYP"/>
    <property type="match status" value="11"/>
</dbReference>
<accession>A0A034VV18</accession>
<evidence type="ECO:0000256" key="4">
    <source>
        <dbReference type="SAM" id="SignalP"/>
    </source>
</evidence>
<dbReference type="PANTHER" id="PTHR45712:SF22">
    <property type="entry name" value="INSULIN-LIKE GROWTH FACTOR-BINDING PROTEIN COMPLEX ACID LABILE SUBUNIT"/>
    <property type="match status" value="1"/>
</dbReference>
<dbReference type="SUPFAM" id="SSF52058">
    <property type="entry name" value="L domain-like"/>
    <property type="match status" value="1"/>
</dbReference>
<evidence type="ECO:0000313" key="5">
    <source>
        <dbReference type="EMBL" id="JAC47166.1"/>
    </source>
</evidence>
<feature type="transmembrane region" description="Helical" evidence="3">
    <location>
        <begin position="523"/>
        <end position="541"/>
    </location>
</feature>
<keyword evidence="3" id="KW-0812">Transmembrane</keyword>
<gene>
    <name evidence="5" type="primary">ALS</name>
</gene>
<organism evidence="5">
    <name type="scientific">Bactrocera dorsalis</name>
    <name type="common">Oriental fruit fly</name>
    <name type="synonym">Dacus dorsalis</name>
    <dbReference type="NCBI Taxonomy" id="27457"/>
    <lineage>
        <taxon>Eukaryota</taxon>
        <taxon>Metazoa</taxon>
        <taxon>Ecdysozoa</taxon>
        <taxon>Arthropoda</taxon>
        <taxon>Hexapoda</taxon>
        <taxon>Insecta</taxon>
        <taxon>Pterygota</taxon>
        <taxon>Neoptera</taxon>
        <taxon>Endopterygota</taxon>
        <taxon>Diptera</taxon>
        <taxon>Brachycera</taxon>
        <taxon>Muscomorpha</taxon>
        <taxon>Tephritoidea</taxon>
        <taxon>Tephritidae</taxon>
        <taxon>Bactrocera</taxon>
        <taxon>Bactrocera</taxon>
    </lineage>
</organism>
<dbReference type="PANTHER" id="PTHR45712">
    <property type="entry name" value="AGAP008170-PA"/>
    <property type="match status" value="1"/>
</dbReference>
<keyword evidence="2" id="KW-0677">Repeat</keyword>
<dbReference type="InterPro" id="IPR001611">
    <property type="entry name" value="Leu-rich_rpt"/>
</dbReference>
<dbReference type="PROSITE" id="PS51450">
    <property type="entry name" value="LRR"/>
    <property type="match status" value="3"/>
</dbReference>
<evidence type="ECO:0000256" key="2">
    <source>
        <dbReference type="ARBA" id="ARBA00022737"/>
    </source>
</evidence>
<dbReference type="InterPro" id="IPR032675">
    <property type="entry name" value="LRR_dom_sf"/>
</dbReference>
<name>A0A034VV18_BACDO</name>
<dbReference type="Gene3D" id="3.80.10.10">
    <property type="entry name" value="Ribonuclease Inhibitor"/>
    <property type="match status" value="3"/>
</dbReference>
<keyword evidence="3" id="KW-0472">Membrane</keyword>
<feature type="signal peptide" evidence="4">
    <location>
        <begin position="1"/>
        <end position="25"/>
    </location>
</feature>
<proteinExistence type="predicted"/>
<reference evidence="5" key="1">
    <citation type="journal article" date="2014" name="BMC Genomics">
        <title>Characterizing the developmental transcriptome of the oriental fruit fly, Bactrocera dorsalis (Diptera: Tephritidae) through comparative genomic analysis with Drosophila melanogaster utilizing modENCODE datasets.</title>
        <authorList>
            <person name="Geib S.M."/>
            <person name="Calla B."/>
            <person name="Hall B."/>
            <person name="Hou S."/>
            <person name="Manoukis N.C."/>
        </authorList>
    </citation>
    <scope>NUCLEOTIDE SEQUENCE</scope>
    <source>
        <strain evidence="5">Punador</strain>
    </source>
</reference>